<evidence type="ECO:0000313" key="10">
    <source>
        <dbReference type="Proteomes" id="UP001410795"/>
    </source>
</evidence>
<evidence type="ECO:0000256" key="6">
    <source>
        <dbReference type="ARBA" id="ARBA00023136"/>
    </source>
</evidence>
<comment type="caution">
    <text evidence="9">The sequence shown here is derived from an EMBL/GenBank/DDBJ whole genome shotgun (WGS) entry which is preliminary data.</text>
</comment>
<feature type="transmembrane region" description="Helical" evidence="7">
    <location>
        <begin position="129"/>
        <end position="147"/>
    </location>
</feature>
<evidence type="ECO:0000259" key="8">
    <source>
        <dbReference type="PROSITE" id="PS50928"/>
    </source>
</evidence>
<dbReference type="RefSeq" id="WP_221856067.1">
    <property type="nucleotide sequence ID" value="NZ_BAAAYV010000011.1"/>
</dbReference>
<accession>A0ABP7BJ69</accession>
<feature type="domain" description="ABC transmembrane type-1" evidence="8">
    <location>
        <begin position="64"/>
        <end position="254"/>
    </location>
</feature>
<keyword evidence="4 7" id="KW-0812">Transmembrane</keyword>
<feature type="transmembrane region" description="Helical" evidence="7">
    <location>
        <begin position="194"/>
        <end position="216"/>
    </location>
</feature>
<dbReference type="PROSITE" id="PS50928">
    <property type="entry name" value="ABC_TM1"/>
    <property type="match status" value="1"/>
</dbReference>
<protein>
    <submittedName>
        <fullName evidence="9">ABC transporter permease subunit</fullName>
    </submittedName>
</protein>
<feature type="transmembrane region" description="Helical" evidence="7">
    <location>
        <begin position="236"/>
        <end position="254"/>
    </location>
</feature>
<organism evidence="9 10">
    <name type="scientific">Microbacterium marinilacus</name>
    <dbReference type="NCBI Taxonomy" id="415209"/>
    <lineage>
        <taxon>Bacteria</taxon>
        <taxon>Bacillati</taxon>
        <taxon>Actinomycetota</taxon>
        <taxon>Actinomycetes</taxon>
        <taxon>Micrococcales</taxon>
        <taxon>Microbacteriaceae</taxon>
        <taxon>Microbacterium</taxon>
    </lineage>
</organism>
<dbReference type="Gene3D" id="1.10.3720.10">
    <property type="entry name" value="MetI-like"/>
    <property type="match status" value="1"/>
</dbReference>
<dbReference type="InterPro" id="IPR035906">
    <property type="entry name" value="MetI-like_sf"/>
</dbReference>
<evidence type="ECO:0000256" key="3">
    <source>
        <dbReference type="ARBA" id="ARBA00022475"/>
    </source>
</evidence>
<dbReference type="Pfam" id="PF00528">
    <property type="entry name" value="BPD_transp_1"/>
    <property type="match status" value="1"/>
</dbReference>
<evidence type="ECO:0000256" key="1">
    <source>
        <dbReference type="ARBA" id="ARBA00004651"/>
    </source>
</evidence>
<dbReference type="Proteomes" id="UP001410795">
    <property type="component" value="Unassembled WGS sequence"/>
</dbReference>
<comment type="subcellular location">
    <subcellularLocation>
        <location evidence="1 7">Cell membrane</location>
        <topology evidence="1 7">Multi-pass membrane protein</topology>
    </subcellularLocation>
</comment>
<dbReference type="PANTHER" id="PTHR43386">
    <property type="entry name" value="OLIGOPEPTIDE TRANSPORT SYSTEM PERMEASE PROTEIN APPC"/>
    <property type="match status" value="1"/>
</dbReference>
<sequence length="272" mass="27537">MTARRWVAAVPAALVLLLALAGPWLVVGSASAPVGGPFQPPDAGVALGTDVLGRDVLARVLAGGRTLVLQAAAATVLGSVIGLSVGIWTGMTHHARSARAVLRVVDGIAAVPALFLLLLLAAGLPGDDLVVAVAIAAVSIPFSIRVIRERTRTLAATDYARDAEARGEPLTARVRFDILPGLAPVALTEAGIRFVAATQLAATAGFLGLGAGAPAANWGRMVRENSTGLATNPLPVLVPAVLLVVLAVGVTALLDRAAETRVGGLERIGRPA</sequence>
<evidence type="ECO:0000256" key="4">
    <source>
        <dbReference type="ARBA" id="ARBA00022692"/>
    </source>
</evidence>
<keyword evidence="2 7" id="KW-0813">Transport</keyword>
<keyword evidence="10" id="KW-1185">Reference proteome</keyword>
<keyword evidence="3" id="KW-1003">Cell membrane</keyword>
<dbReference type="InterPro" id="IPR050366">
    <property type="entry name" value="BP-dependent_transpt_permease"/>
</dbReference>
<comment type="similarity">
    <text evidence="7">Belongs to the binding-protein-dependent transport system permease family.</text>
</comment>
<dbReference type="EMBL" id="BAAAYV010000011">
    <property type="protein sequence ID" value="GAA3660947.1"/>
    <property type="molecule type" value="Genomic_DNA"/>
</dbReference>
<evidence type="ECO:0000313" key="9">
    <source>
        <dbReference type="EMBL" id="GAA3660947.1"/>
    </source>
</evidence>
<proteinExistence type="inferred from homology"/>
<evidence type="ECO:0000256" key="2">
    <source>
        <dbReference type="ARBA" id="ARBA00022448"/>
    </source>
</evidence>
<dbReference type="PANTHER" id="PTHR43386:SF25">
    <property type="entry name" value="PEPTIDE ABC TRANSPORTER PERMEASE PROTEIN"/>
    <property type="match status" value="1"/>
</dbReference>
<name>A0ABP7BJ69_9MICO</name>
<keyword evidence="6 7" id="KW-0472">Membrane</keyword>
<keyword evidence="5 7" id="KW-1133">Transmembrane helix</keyword>
<feature type="transmembrane region" description="Helical" evidence="7">
    <location>
        <begin position="100"/>
        <end position="123"/>
    </location>
</feature>
<gene>
    <name evidence="9" type="ORF">GCM10022202_22610</name>
</gene>
<dbReference type="InterPro" id="IPR000515">
    <property type="entry name" value="MetI-like"/>
</dbReference>
<reference evidence="10" key="1">
    <citation type="journal article" date="2019" name="Int. J. Syst. Evol. Microbiol.">
        <title>The Global Catalogue of Microorganisms (GCM) 10K type strain sequencing project: providing services to taxonomists for standard genome sequencing and annotation.</title>
        <authorList>
            <consortium name="The Broad Institute Genomics Platform"/>
            <consortium name="The Broad Institute Genome Sequencing Center for Infectious Disease"/>
            <person name="Wu L."/>
            <person name="Ma J."/>
        </authorList>
    </citation>
    <scope>NUCLEOTIDE SEQUENCE [LARGE SCALE GENOMIC DNA]</scope>
    <source>
        <strain evidence="10">JCM 16546</strain>
    </source>
</reference>
<evidence type="ECO:0000256" key="5">
    <source>
        <dbReference type="ARBA" id="ARBA00022989"/>
    </source>
</evidence>
<evidence type="ECO:0000256" key="7">
    <source>
        <dbReference type="RuleBase" id="RU363032"/>
    </source>
</evidence>
<dbReference type="SUPFAM" id="SSF161098">
    <property type="entry name" value="MetI-like"/>
    <property type="match status" value="1"/>
</dbReference>
<feature type="transmembrane region" description="Helical" evidence="7">
    <location>
        <begin position="67"/>
        <end position="88"/>
    </location>
</feature>